<sequence length="147" mass="17270">MEEQEIIEKVEILPNNFSENDSIYISQENIEHLILFSKENKTILELLITPFLVCEDSGLKYELHYYEISTEISENDTEIIGFPLGNKLPKEITNNISPKLFVRREDYPAFEKFLIQYFNAMKNMGFADDKQAMDLLEQGENLFYEVL</sequence>
<evidence type="ECO:0000313" key="1">
    <source>
        <dbReference type="EMBL" id="MBC2250670.1"/>
    </source>
</evidence>
<dbReference type="EMBL" id="JAARZC010000003">
    <property type="protein sequence ID" value="MBC2250670.1"/>
    <property type="molecule type" value="Genomic_DNA"/>
</dbReference>
<dbReference type="Proteomes" id="UP000559864">
    <property type="component" value="Unassembled WGS sequence"/>
</dbReference>
<name>A0A7X1DCF2_9LIST</name>
<evidence type="ECO:0000313" key="2">
    <source>
        <dbReference type="Proteomes" id="UP000559864"/>
    </source>
</evidence>
<comment type="caution">
    <text evidence="1">The sequence shown here is derived from an EMBL/GenBank/DDBJ whole genome shotgun (WGS) entry which is preliminary data.</text>
</comment>
<accession>A0A7X1DCF2</accession>
<proteinExistence type="predicted"/>
<protein>
    <submittedName>
        <fullName evidence="1">Uncharacterized protein</fullName>
    </submittedName>
</protein>
<dbReference type="AlphaFoldDB" id="A0A7X1DCF2"/>
<organism evidence="1 2">
    <name type="scientific">Listeria cossartiae subsp. cayugensis</name>
    <dbReference type="NCBI Taxonomy" id="2713505"/>
    <lineage>
        <taxon>Bacteria</taxon>
        <taxon>Bacillati</taxon>
        <taxon>Bacillota</taxon>
        <taxon>Bacilli</taxon>
        <taxon>Bacillales</taxon>
        <taxon>Listeriaceae</taxon>
        <taxon>Listeria</taxon>
        <taxon>Listeria cossartiae</taxon>
    </lineage>
</organism>
<gene>
    <name evidence="1" type="ORF">HCB49_11785</name>
</gene>
<reference evidence="1 2" key="1">
    <citation type="submission" date="2020-03" db="EMBL/GenBank/DDBJ databases">
        <title>Soil Listeria distribution.</title>
        <authorList>
            <person name="Liao J."/>
            <person name="Wiedmann M."/>
        </authorList>
    </citation>
    <scope>NUCLEOTIDE SEQUENCE [LARGE SCALE GENOMIC DNA]</scope>
    <source>
        <strain evidence="1 2">FSL L7-0123</strain>
    </source>
</reference>
<dbReference type="RefSeq" id="WP_070216072.1">
    <property type="nucleotide sequence ID" value="NZ_JAARZC010000003.1"/>
</dbReference>